<sequence>MSFRQGLSPSRRWLSSERIALRLLEELGFKVIETRKRILVNGIEVGEVDAIVEDNNGARWGVEIKAGRIDVTGVRQAYVNAVIAEVKPMIVCKGFADDAAKELAEKLGVRVIELSDVFLVDSEELEVVIREVVESTLTDYLEAFFTIPSNIKHEWLEVLNVLTSSQNLEEACEKLGVDINTLTKRLSEMRNAGIFPQWAKKYASMRRVAQIILQRYTALQVVNETQKVLELLKTLKDQLNQLLNTITSIQKNIELLKHGEQK</sequence>
<dbReference type="AlphaFoldDB" id="A0A7J2U4D5"/>
<dbReference type="GO" id="GO:0003676">
    <property type="term" value="F:nucleic acid binding"/>
    <property type="evidence" value="ECO:0007669"/>
    <property type="project" value="InterPro"/>
</dbReference>
<reference evidence="2" key="1">
    <citation type="journal article" date="2020" name="mSystems">
        <title>Genome- and Community-Level Interaction Insights into Carbon Utilization and Element Cycling Functions of Hydrothermarchaeota in Hydrothermal Sediment.</title>
        <authorList>
            <person name="Zhou Z."/>
            <person name="Liu Y."/>
            <person name="Xu W."/>
            <person name="Pan J."/>
            <person name="Luo Z.H."/>
            <person name="Li M."/>
        </authorList>
    </citation>
    <scope>NUCLEOTIDE SEQUENCE [LARGE SCALE GENOMIC DNA]</scope>
    <source>
        <strain evidence="2">SpSt-125</strain>
    </source>
</reference>
<gene>
    <name evidence="2" type="ORF">ENO26_05750</name>
</gene>
<dbReference type="InterPro" id="IPR011856">
    <property type="entry name" value="tRNA_endonuc-like_dom_sf"/>
</dbReference>
<dbReference type="SUPFAM" id="SSF52980">
    <property type="entry name" value="Restriction endonuclease-like"/>
    <property type="match status" value="1"/>
</dbReference>
<dbReference type="InterPro" id="IPR011335">
    <property type="entry name" value="Restrct_endonuc-II-like"/>
</dbReference>
<accession>A0A7J2U4D5</accession>
<organism evidence="2">
    <name type="scientific">Ignisphaera aggregans</name>
    <dbReference type="NCBI Taxonomy" id="334771"/>
    <lineage>
        <taxon>Archaea</taxon>
        <taxon>Thermoproteota</taxon>
        <taxon>Thermoprotei</taxon>
        <taxon>Desulfurococcales</taxon>
        <taxon>Desulfurococcaceae</taxon>
        <taxon>Ignisphaera</taxon>
    </lineage>
</organism>
<evidence type="ECO:0000256" key="1">
    <source>
        <dbReference type="SAM" id="Coils"/>
    </source>
</evidence>
<dbReference type="Gene3D" id="3.40.1350.10">
    <property type="match status" value="1"/>
</dbReference>
<keyword evidence="1" id="KW-0175">Coiled coil</keyword>
<comment type="caution">
    <text evidence="2">The sequence shown here is derived from an EMBL/GenBank/DDBJ whole genome shotgun (WGS) entry which is preliminary data.</text>
</comment>
<feature type="coiled-coil region" evidence="1">
    <location>
        <begin position="222"/>
        <end position="252"/>
    </location>
</feature>
<evidence type="ECO:0000313" key="2">
    <source>
        <dbReference type="EMBL" id="HEM67052.1"/>
    </source>
</evidence>
<protein>
    <submittedName>
        <fullName evidence="2">Recombinase RecB</fullName>
    </submittedName>
</protein>
<dbReference type="EMBL" id="DSEU01000040">
    <property type="protein sequence ID" value="HEM67052.1"/>
    <property type="molecule type" value="Genomic_DNA"/>
</dbReference>
<name>A0A7J2U4D5_9CREN</name>
<proteinExistence type="predicted"/>